<dbReference type="RefSeq" id="XP_016615698.1">
    <property type="nucleotide sequence ID" value="XM_016768230.1"/>
</dbReference>
<sequence>MLRTQVVKLARASAASSIRRSFSITAIRASEGDTGAPRYGGSAAGDAFTRREQASETKFIREKEMERCVPVFGVEKERFDTLRLIYEYDLHNSLRKLKEKLAQQRKHLDELDAHIQELEKDAGGEDPQYTKDK</sequence>
<organism evidence="6 7">
    <name type="scientific">Cladophialophora bantiana (strain ATCC 10958 / CBS 173.52 / CDC B-1940 / NIH 8579)</name>
    <name type="common">Xylohypha bantiana</name>
    <dbReference type="NCBI Taxonomy" id="1442370"/>
    <lineage>
        <taxon>Eukaryota</taxon>
        <taxon>Fungi</taxon>
        <taxon>Dikarya</taxon>
        <taxon>Ascomycota</taxon>
        <taxon>Pezizomycotina</taxon>
        <taxon>Eurotiomycetes</taxon>
        <taxon>Chaetothyriomycetidae</taxon>
        <taxon>Chaetothyriales</taxon>
        <taxon>Herpotrichiellaceae</taxon>
        <taxon>Cladophialophora</taxon>
    </lineage>
</organism>
<comment type="subcellular location">
    <subcellularLocation>
        <location evidence="1">Mitochondrion</location>
    </subcellularLocation>
</comment>
<evidence type="ECO:0000313" key="7">
    <source>
        <dbReference type="Proteomes" id="UP000053789"/>
    </source>
</evidence>
<evidence type="ECO:0000313" key="6">
    <source>
        <dbReference type="EMBL" id="KIW89029.1"/>
    </source>
</evidence>
<gene>
    <name evidence="6" type="ORF">Z519_10514</name>
</gene>
<dbReference type="GeneID" id="27703442"/>
<dbReference type="GO" id="GO:0005739">
    <property type="term" value="C:mitochondrion"/>
    <property type="evidence" value="ECO:0007669"/>
    <property type="project" value="UniProtKB-SubCell"/>
</dbReference>
<proteinExistence type="inferred from homology"/>
<keyword evidence="7" id="KW-1185">Reference proteome</keyword>
<dbReference type="VEuPathDB" id="FungiDB:Z519_10514"/>
<dbReference type="AlphaFoldDB" id="A0A0D2HWW1"/>
<dbReference type="InterPro" id="IPR007648">
    <property type="entry name" value="ATPase_inhibitor_mt"/>
</dbReference>
<comment type="similarity">
    <text evidence="2 4">Belongs to the ATPase inhibitor family.</text>
</comment>
<reference evidence="6" key="1">
    <citation type="submission" date="2015-01" db="EMBL/GenBank/DDBJ databases">
        <title>The Genome Sequence of Cladophialophora bantiana CBS 173.52.</title>
        <authorList>
            <consortium name="The Broad Institute Genomics Platform"/>
            <person name="Cuomo C."/>
            <person name="de Hoog S."/>
            <person name="Gorbushina A."/>
            <person name="Stielow B."/>
            <person name="Teixiera M."/>
            <person name="Abouelleil A."/>
            <person name="Chapman S.B."/>
            <person name="Priest M."/>
            <person name="Young S.K."/>
            <person name="Wortman J."/>
            <person name="Nusbaum C."/>
            <person name="Birren B."/>
        </authorList>
    </citation>
    <scope>NUCLEOTIDE SEQUENCE [LARGE SCALE GENOMIC DNA]</scope>
    <source>
        <strain evidence="6">CBS 173.52</strain>
    </source>
</reference>
<comment type="function">
    <text evidence="4">Inhibits the enzyme activity of ATPase.</text>
</comment>
<evidence type="ECO:0000256" key="1">
    <source>
        <dbReference type="ARBA" id="ARBA00004173"/>
    </source>
</evidence>
<feature type="region of interest" description="Disordered" evidence="5">
    <location>
        <begin position="112"/>
        <end position="133"/>
    </location>
</feature>
<accession>A0A0D2HWW1</accession>
<dbReference type="EMBL" id="KN846997">
    <property type="protein sequence ID" value="KIW89029.1"/>
    <property type="molecule type" value="Genomic_DNA"/>
</dbReference>
<protein>
    <recommendedName>
        <fullName evidence="4">ATPase inhibitor, mitochondrial</fullName>
    </recommendedName>
</protein>
<dbReference type="Proteomes" id="UP000053789">
    <property type="component" value="Unassembled WGS sequence"/>
</dbReference>
<evidence type="ECO:0000256" key="5">
    <source>
        <dbReference type="SAM" id="MobiDB-lite"/>
    </source>
</evidence>
<keyword evidence="3" id="KW-0496">Mitochondrion</keyword>
<evidence type="ECO:0000256" key="4">
    <source>
        <dbReference type="RuleBase" id="RU368087"/>
    </source>
</evidence>
<evidence type="ECO:0000256" key="2">
    <source>
        <dbReference type="ARBA" id="ARBA00010901"/>
    </source>
</evidence>
<dbReference type="GO" id="GO:0042030">
    <property type="term" value="F:ATPase inhibitor activity"/>
    <property type="evidence" value="ECO:0007669"/>
    <property type="project" value="InterPro"/>
</dbReference>
<evidence type="ECO:0000256" key="3">
    <source>
        <dbReference type="ARBA" id="ARBA00023128"/>
    </source>
</evidence>
<name>A0A0D2HWW1_CLAB1</name>
<dbReference type="Pfam" id="PF04568">
    <property type="entry name" value="IATP"/>
    <property type="match status" value="1"/>
</dbReference>
<dbReference type="HOGENOM" id="CLU_145563_0_2_1"/>
<dbReference type="OrthoDB" id="5532350at2759"/>